<organism evidence="3 4">
    <name type="scientific">Reyranella soli</name>
    <dbReference type="NCBI Taxonomy" id="1230389"/>
    <lineage>
        <taxon>Bacteria</taxon>
        <taxon>Pseudomonadati</taxon>
        <taxon>Pseudomonadota</taxon>
        <taxon>Alphaproteobacteria</taxon>
        <taxon>Hyphomicrobiales</taxon>
        <taxon>Reyranellaceae</taxon>
        <taxon>Reyranella</taxon>
    </lineage>
</organism>
<dbReference type="AlphaFoldDB" id="A0A512NME9"/>
<feature type="domain" description="Phytase-like" evidence="2">
    <location>
        <begin position="69"/>
        <end position="318"/>
    </location>
</feature>
<feature type="chain" id="PRO_5021987135" description="Phytase-like domain-containing protein" evidence="1">
    <location>
        <begin position="29"/>
        <end position="333"/>
    </location>
</feature>
<dbReference type="SUPFAM" id="SSF63829">
    <property type="entry name" value="Calcium-dependent phosphotriesterase"/>
    <property type="match status" value="1"/>
</dbReference>
<keyword evidence="1" id="KW-0732">Signal</keyword>
<gene>
    <name evidence="3" type="ORF">RSO01_72650</name>
</gene>
<dbReference type="Pfam" id="PF13449">
    <property type="entry name" value="Phytase-like"/>
    <property type="match status" value="1"/>
</dbReference>
<sequence>MRAILRSLFVVCLLATACAGASPGPAVAQEQTLDVRSSSQPFKIDDPAAKTIGRLVWRGGIMMTANSRHFGGWSDLHISPDGKSLTSISDEGAWLTATIDYDGEANLAGLSSARIGQLHGLDGRLIATKAEADAEAMARLADGSWLVAFERDHRLWRYPTLTAVPVPVEGPVEIGRQPPNGGIEAMTALADGRVIMISEEYSERAGTVMGWIGTPSAGGRYQWRTFSYATIPDFRPTAIAQMPDGSFAMIERAFDMARGVRCRVMRFDAAQLVAGGTVQAEELARLASPYAVDNLEGIAATRGPRGETLLWLISDDNFNPLQRNILLLFELAK</sequence>
<dbReference type="OrthoDB" id="9798693at2"/>
<dbReference type="PIRSF" id="PIRSF031900">
    <property type="entry name" value="UCP031900"/>
    <property type="match status" value="1"/>
</dbReference>
<evidence type="ECO:0000256" key="1">
    <source>
        <dbReference type="SAM" id="SignalP"/>
    </source>
</evidence>
<protein>
    <recommendedName>
        <fullName evidence="2">Phytase-like domain-containing protein</fullName>
    </recommendedName>
</protein>
<dbReference type="InterPro" id="IPR014567">
    <property type="entry name" value="UCP031900"/>
</dbReference>
<evidence type="ECO:0000259" key="2">
    <source>
        <dbReference type="Pfam" id="PF13449"/>
    </source>
</evidence>
<dbReference type="PROSITE" id="PS51257">
    <property type="entry name" value="PROKAR_LIPOPROTEIN"/>
    <property type="match status" value="1"/>
</dbReference>
<feature type="signal peptide" evidence="1">
    <location>
        <begin position="1"/>
        <end position="28"/>
    </location>
</feature>
<evidence type="ECO:0000313" key="3">
    <source>
        <dbReference type="EMBL" id="GEP60099.1"/>
    </source>
</evidence>
<keyword evidence="4" id="KW-1185">Reference proteome</keyword>
<reference evidence="3 4" key="1">
    <citation type="submission" date="2019-07" db="EMBL/GenBank/DDBJ databases">
        <title>Whole genome shotgun sequence of Reyranella soli NBRC 108950.</title>
        <authorList>
            <person name="Hosoyama A."/>
            <person name="Uohara A."/>
            <person name="Ohji S."/>
            <person name="Ichikawa N."/>
        </authorList>
    </citation>
    <scope>NUCLEOTIDE SEQUENCE [LARGE SCALE GENOMIC DNA]</scope>
    <source>
        <strain evidence="3 4">NBRC 108950</strain>
    </source>
</reference>
<evidence type="ECO:0000313" key="4">
    <source>
        <dbReference type="Proteomes" id="UP000321058"/>
    </source>
</evidence>
<name>A0A512NME9_9HYPH</name>
<comment type="caution">
    <text evidence="3">The sequence shown here is derived from an EMBL/GenBank/DDBJ whole genome shotgun (WGS) entry which is preliminary data.</text>
</comment>
<dbReference type="Proteomes" id="UP000321058">
    <property type="component" value="Unassembled WGS sequence"/>
</dbReference>
<dbReference type="RefSeq" id="WP_147155469.1">
    <property type="nucleotide sequence ID" value="NZ_BKAJ01000150.1"/>
</dbReference>
<dbReference type="InterPro" id="IPR027372">
    <property type="entry name" value="Phytase-like_dom"/>
</dbReference>
<proteinExistence type="predicted"/>
<dbReference type="EMBL" id="BKAJ01000150">
    <property type="protein sequence ID" value="GEP60099.1"/>
    <property type="molecule type" value="Genomic_DNA"/>
</dbReference>
<accession>A0A512NME9</accession>